<comment type="caution">
    <text evidence="1">The sequence shown here is derived from an EMBL/GenBank/DDBJ whole genome shotgun (WGS) entry which is preliminary data.</text>
</comment>
<accession>A0ABV0T9G6</accession>
<dbReference type="EMBL" id="JAHRIQ010024439">
    <property type="protein sequence ID" value="MEQ2229040.1"/>
    <property type="molecule type" value="Genomic_DNA"/>
</dbReference>
<gene>
    <name evidence="1" type="ORF">ILYODFUR_014819</name>
</gene>
<name>A0ABV0T9G6_9TELE</name>
<proteinExistence type="predicted"/>
<evidence type="ECO:0000313" key="2">
    <source>
        <dbReference type="Proteomes" id="UP001482620"/>
    </source>
</evidence>
<evidence type="ECO:0000313" key="1">
    <source>
        <dbReference type="EMBL" id="MEQ2229040.1"/>
    </source>
</evidence>
<organism evidence="1 2">
    <name type="scientific">Ilyodon furcidens</name>
    <name type="common">goldbreast splitfin</name>
    <dbReference type="NCBI Taxonomy" id="33524"/>
    <lineage>
        <taxon>Eukaryota</taxon>
        <taxon>Metazoa</taxon>
        <taxon>Chordata</taxon>
        <taxon>Craniata</taxon>
        <taxon>Vertebrata</taxon>
        <taxon>Euteleostomi</taxon>
        <taxon>Actinopterygii</taxon>
        <taxon>Neopterygii</taxon>
        <taxon>Teleostei</taxon>
        <taxon>Neoteleostei</taxon>
        <taxon>Acanthomorphata</taxon>
        <taxon>Ovalentaria</taxon>
        <taxon>Atherinomorphae</taxon>
        <taxon>Cyprinodontiformes</taxon>
        <taxon>Goodeidae</taxon>
        <taxon>Ilyodon</taxon>
    </lineage>
</organism>
<dbReference type="Proteomes" id="UP001482620">
    <property type="component" value="Unassembled WGS sequence"/>
</dbReference>
<sequence>MSHLTQHISSQSAEFPYNCERFCPFSFSLALEGEVAPIFLPAVEQMSVQMQCPVKHSFSHSTTHDRISLGGDKIKLYYKLHEQLYSLHLNCHLQNLQPSLI</sequence>
<protein>
    <submittedName>
        <fullName evidence="1">Uncharacterized protein</fullName>
    </submittedName>
</protein>
<keyword evidence="2" id="KW-1185">Reference proteome</keyword>
<reference evidence="1 2" key="1">
    <citation type="submission" date="2021-06" db="EMBL/GenBank/DDBJ databases">
        <authorList>
            <person name="Palmer J.M."/>
        </authorList>
    </citation>
    <scope>NUCLEOTIDE SEQUENCE [LARGE SCALE GENOMIC DNA]</scope>
    <source>
        <strain evidence="2">if_2019</strain>
        <tissue evidence="1">Muscle</tissue>
    </source>
</reference>